<dbReference type="InterPro" id="IPR029062">
    <property type="entry name" value="Class_I_gatase-like"/>
</dbReference>
<feature type="domain" description="Glycoside hydrolase family 42 N-terminal" evidence="9">
    <location>
        <begin position="9"/>
        <end position="381"/>
    </location>
</feature>
<dbReference type="SUPFAM" id="SSF51445">
    <property type="entry name" value="(Trans)glycosidases"/>
    <property type="match status" value="1"/>
</dbReference>
<dbReference type="Gene3D" id="3.40.50.880">
    <property type="match status" value="1"/>
</dbReference>
<evidence type="ECO:0000256" key="5">
    <source>
        <dbReference type="ARBA" id="ARBA00022801"/>
    </source>
</evidence>
<dbReference type="GO" id="GO:0009341">
    <property type="term" value="C:beta-galactosidase complex"/>
    <property type="evidence" value="ECO:0007669"/>
    <property type="project" value="InterPro"/>
</dbReference>
<dbReference type="Proteomes" id="UP000515561">
    <property type="component" value="Chromosome"/>
</dbReference>
<dbReference type="Pfam" id="PF02449">
    <property type="entry name" value="Glyco_hydro_42"/>
    <property type="match status" value="1"/>
</dbReference>
<evidence type="ECO:0000259" key="9">
    <source>
        <dbReference type="Pfam" id="PF02449"/>
    </source>
</evidence>
<dbReference type="GO" id="GO:0046872">
    <property type="term" value="F:metal ion binding"/>
    <property type="evidence" value="ECO:0007669"/>
    <property type="project" value="UniProtKB-KW"/>
</dbReference>
<dbReference type="PIRSF" id="PIRSF001084">
    <property type="entry name" value="B-galactosidase"/>
    <property type="match status" value="1"/>
</dbReference>
<evidence type="ECO:0000256" key="6">
    <source>
        <dbReference type="ARBA" id="ARBA00022833"/>
    </source>
</evidence>
<organism evidence="12 13">
    <name type="scientific">Anaerocolumna cellulosilytica</name>
    <dbReference type="NCBI Taxonomy" id="433286"/>
    <lineage>
        <taxon>Bacteria</taxon>
        <taxon>Bacillati</taxon>
        <taxon>Bacillota</taxon>
        <taxon>Clostridia</taxon>
        <taxon>Lachnospirales</taxon>
        <taxon>Lachnospiraceae</taxon>
        <taxon>Anaerocolumna</taxon>
    </lineage>
</organism>
<dbReference type="InterPro" id="IPR003476">
    <property type="entry name" value="Glyco_hydro_42"/>
</dbReference>
<dbReference type="GO" id="GO:0004565">
    <property type="term" value="F:beta-galactosidase activity"/>
    <property type="evidence" value="ECO:0007669"/>
    <property type="project" value="UniProtKB-EC"/>
</dbReference>
<dbReference type="InterPro" id="IPR017853">
    <property type="entry name" value="GH"/>
</dbReference>
<feature type="domain" description="Beta-galactosidase trimerisation" evidence="10">
    <location>
        <begin position="394"/>
        <end position="600"/>
    </location>
</feature>
<dbReference type="Pfam" id="PF08533">
    <property type="entry name" value="Glyco_hydro_42C"/>
    <property type="match status" value="1"/>
</dbReference>
<dbReference type="RefSeq" id="WP_184094414.1">
    <property type="nucleotide sequence ID" value="NZ_AP023367.1"/>
</dbReference>
<accession>A0A6S6R4R0</accession>
<keyword evidence="7 8" id="KW-0326">Glycosidase</keyword>
<evidence type="ECO:0000256" key="2">
    <source>
        <dbReference type="ARBA" id="ARBA00005940"/>
    </source>
</evidence>
<evidence type="ECO:0000256" key="8">
    <source>
        <dbReference type="PIRNR" id="PIRNR001084"/>
    </source>
</evidence>
<dbReference type="Gene3D" id="2.60.40.1180">
    <property type="entry name" value="Golgi alpha-mannosidase II"/>
    <property type="match status" value="1"/>
</dbReference>
<proteinExistence type="inferred from homology"/>
<dbReference type="SUPFAM" id="SSF52317">
    <property type="entry name" value="Class I glutamine amidotransferase-like"/>
    <property type="match status" value="1"/>
</dbReference>
<gene>
    <name evidence="12" type="ORF">acsn021_16400</name>
</gene>
<dbReference type="InterPro" id="IPR013529">
    <property type="entry name" value="Glyco_hydro_42_N"/>
</dbReference>
<dbReference type="InterPro" id="IPR013739">
    <property type="entry name" value="Beta_galactosidase_C"/>
</dbReference>
<dbReference type="KEGG" id="acel:acsn021_16400"/>
<dbReference type="InterPro" id="IPR013780">
    <property type="entry name" value="Glyco_hydro_b"/>
</dbReference>
<dbReference type="Pfam" id="PF08532">
    <property type="entry name" value="Glyco_hydro_42M"/>
    <property type="match status" value="1"/>
</dbReference>
<dbReference type="InterPro" id="IPR013738">
    <property type="entry name" value="Beta_galactosidase_Trimer"/>
</dbReference>
<comment type="catalytic activity">
    <reaction evidence="1 8">
        <text>Hydrolysis of terminal non-reducing beta-D-galactose residues in beta-D-galactosides.</text>
        <dbReference type="EC" id="3.2.1.23"/>
    </reaction>
</comment>
<evidence type="ECO:0000313" key="13">
    <source>
        <dbReference type="Proteomes" id="UP000515561"/>
    </source>
</evidence>
<dbReference type="Gene3D" id="3.20.20.80">
    <property type="entry name" value="Glycosidases"/>
    <property type="match status" value="1"/>
</dbReference>
<reference evidence="12 13" key="1">
    <citation type="journal article" date="2016" name="Int. J. Syst. Evol. Microbiol.">
        <title>Descriptions of Anaerotaenia torta gen. nov., sp. nov. and Anaerocolumna cellulosilytica gen. nov., sp. nov. isolated from a methanogenic reactor of cattle waste.</title>
        <authorList>
            <person name="Uek A."/>
            <person name="Ohtaki Y."/>
            <person name="Kaku N."/>
            <person name="Ueki K."/>
        </authorList>
    </citation>
    <scope>NUCLEOTIDE SEQUENCE [LARGE SCALE GENOMIC DNA]</scope>
    <source>
        <strain evidence="12 13">SN021</strain>
    </source>
</reference>
<sequence>MENLFFGVDYYPEHWPRERWETDAALMEEMGLSVVRLAEFSWAKMEPNLGEFHFEWLQEAIEILGKHGIKTVLGTPTAAPPAWIMEETPEIYPVDSNGIRRGFGGRHHDCQSNKTYRSHIKRFVTAMATTFKDNPYVIGWQIDNELGNSHHDLCMCDSCKSAFQDWLKEKYGSIGVLNKEWGTYFWSQDYASFEQIPAPRRTVTGSNPSAMLDWKRFCSDLIVEFQQYQIDIIRDICKSHFITHNFMGFADKVNYFDLAKNLDFISHDQYPGGFFTTPPHEKNEVLSAALDLMRGTKNQSFWIMEQQSGITGWETMGRTPEPGQLALWAQHTIAHGADTIVFFRFRTCTVGTEQYWHGILPHSGKPGRRFRELKDMIAKLKPIMPELKGTMPKAETGIVYSYDQNYAFQIQPHHPELNYVEQVVKYYKGFYERNIPVDFVSDKEEFHKYKLLVAPLQYLMNPELEKKYDEYVAQGGHLVLTMRTGVKNDNNVCMSEMELPGRLGTIAGIEINDYDCLVGCNTEVLWIKSNKLEPMKAEKWCDIIELKGASVLAEYSSQFYKGSPAITEYSYGKGKVYYVGHEPDHRLMQIFNEYITGNAGINLLPTTPDGVEITLRSAEAIDYVFVMNHNNFSVKVNLPKEWEAVFTGQNSELKPFQVDIYKAKITV</sequence>
<dbReference type="CDD" id="cd03143">
    <property type="entry name" value="A4_beta-galactosidase_middle_domain"/>
    <property type="match status" value="1"/>
</dbReference>
<dbReference type="AlphaFoldDB" id="A0A6S6R4R0"/>
<evidence type="ECO:0000259" key="11">
    <source>
        <dbReference type="Pfam" id="PF08533"/>
    </source>
</evidence>
<protein>
    <recommendedName>
        <fullName evidence="3 8">Beta-galactosidase</fullName>
        <shortName evidence="8">Beta-gal</shortName>
        <ecNumber evidence="3 8">3.2.1.23</ecNumber>
    </recommendedName>
</protein>
<dbReference type="PANTHER" id="PTHR36447:SF2">
    <property type="entry name" value="BETA-GALACTOSIDASE YESZ"/>
    <property type="match status" value="1"/>
</dbReference>
<dbReference type="EMBL" id="AP023367">
    <property type="protein sequence ID" value="BCJ94071.1"/>
    <property type="molecule type" value="Genomic_DNA"/>
</dbReference>
<evidence type="ECO:0000256" key="3">
    <source>
        <dbReference type="ARBA" id="ARBA00012756"/>
    </source>
</evidence>
<keyword evidence="13" id="KW-1185">Reference proteome</keyword>
<dbReference type="GO" id="GO:0006012">
    <property type="term" value="P:galactose metabolic process"/>
    <property type="evidence" value="ECO:0007669"/>
    <property type="project" value="InterPro"/>
</dbReference>
<evidence type="ECO:0000256" key="4">
    <source>
        <dbReference type="ARBA" id="ARBA00022723"/>
    </source>
</evidence>
<evidence type="ECO:0000256" key="1">
    <source>
        <dbReference type="ARBA" id="ARBA00001412"/>
    </source>
</evidence>
<evidence type="ECO:0000259" key="10">
    <source>
        <dbReference type="Pfam" id="PF08532"/>
    </source>
</evidence>
<dbReference type="PANTHER" id="PTHR36447">
    <property type="entry name" value="BETA-GALACTOSIDASE GANA"/>
    <property type="match status" value="1"/>
</dbReference>
<evidence type="ECO:0000313" key="12">
    <source>
        <dbReference type="EMBL" id="BCJ94071.1"/>
    </source>
</evidence>
<name>A0A6S6R4R0_9FIRM</name>
<keyword evidence="5 8" id="KW-0378">Hydrolase</keyword>
<dbReference type="EC" id="3.2.1.23" evidence="3 8"/>
<keyword evidence="6" id="KW-0862">Zinc</keyword>
<keyword evidence="4" id="KW-0479">Metal-binding</keyword>
<evidence type="ECO:0000256" key="7">
    <source>
        <dbReference type="ARBA" id="ARBA00023295"/>
    </source>
</evidence>
<comment type="similarity">
    <text evidence="2 8">Belongs to the glycosyl hydrolase 42 family.</text>
</comment>
<feature type="domain" description="Beta-galactosidase C-terminal" evidence="11">
    <location>
        <begin position="610"/>
        <end position="661"/>
    </location>
</feature>